<keyword evidence="2" id="KW-1185">Reference proteome</keyword>
<evidence type="ECO:0000313" key="2">
    <source>
        <dbReference type="Proteomes" id="UP001064027"/>
    </source>
</evidence>
<accession>A0ACD4C5I8</accession>
<sequence length="284" mass="31415">MKNRFSFFTIIVTIAALVLGNLVVATHSGDACGSDWPICNGKIIPDITNYRVVIEYSHRLFTTLLGLVILINAIIAWRKTTDKAVKVISLLSLVLLFTQAMIGGMNVLLGTPTGFTTLDVMFSLFLLISLIFLHEGLQRGTGNVKLNEVKKPLVIGFSALMLEVLIGALFKHFQLSKLLFEVRNTNVELANFTYVIHGLLGMIALFFIGYAVFLALRFNVMRKSALLLILLSILTTFGGFVVKTEELSPVTSSVHMILSILTVALLSRMTAVSYFNQKKKARQI</sequence>
<protein>
    <submittedName>
        <fullName evidence="1">COX15/CtaA family protein</fullName>
    </submittedName>
</protein>
<name>A0ACD4C5I8_9BACI</name>
<dbReference type="Proteomes" id="UP001064027">
    <property type="component" value="Chromosome"/>
</dbReference>
<proteinExistence type="predicted"/>
<reference evidence="1" key="1">
    <citation type="submission" date="2022-09" db="EMBL/GenBank/DDBJ databases">
        <title>Complete genome sequence of Rossellomorea vietnamensis strain RL-WG62, a newly isolated PGPR with the potential for plant salinity stress alleviation.</title>
        <authorList>
            <person name="Ren L."/>
            <person name="Wang G."/>
            <person name="Hu H."/>
        </authorList>
    </citation>
    <scope>NUCLEOTIDE SEQUENCE</scope>
    <source>
        <strain evidence="1">RL-WG62</strain>
    </source>
</reference>
<organism evidence="1 2">
    <name type="scientific">Rossellomorea vietnamensis</name>
    <dbReference type="NCBI Taxonomy" id="218284"/>
    <lineage>
        <taxon>Bacteria</taxon>
        <taxon>Bacillati</taxon>
        <taxon>Bacillota</taxon>
        <taxon>Bacilli</taxon>
        <taxon>Bacillales</taxon>
        <taxon>Bacillaceae</taxon>
        <taxon>Rossellomorea</taxon>
    </lineage>
</organism>
<gene>
    <name evidence="1" type="ORF">N5C46_20135</name>
</gene>
<dbReference type="EMBL" id="CP104558">
    <property type="protein sequence ID" value="UXH43919.1"/>
    <property type="molecule type" value="Genomic_DNA"/>
</dbReference>
<evidence type="ECO:0000313" key="1">
    <source>
        <dbReference type="EMBL" id="UXH43919.1"/>
    </source>
</evidence>